<dbReference type="WBParaSite" id="TMUE_2000007742.1">
    <property type="protein sequence ID" value="TMUE_2000007742.1"/>
    <property type="gene ID" value="WBGene00299995"/>
</dbReference>
<keyword evidence="1" id="KW-1185">Reference proteome</keyword>
<organism evidence="1 2">
    <name type="scientific">Trichuris muris</name>
    <name type="common">Mouse whipworm</name>
    <dbReference type="NCBI Taxonomy" id="70415"/>
    <lineage>
        <taxon>Eukaryota</taxon>
        <taxon>Metazoa</taxon>
        <taxon>Ecdysozoa</taxon>
        <taxon>Nematoda</taxon>
        <taxon>Enoplea</taxon>
        <taxon>Dorylaimia</taxon>
        <taxon>Trichinellida</taxon>
        <taxon>Trichuridae</taxon>
        <taxon>Trichuris</taxon>
    </lineage>
</organism>
<name>A0A5S6QLJ6_TRIMR</name>
<evidence type="ECO:0000313" key="1">
    <source>
        <dbReference type="Proteomes" id="UP000046395"/>
    </source>
</evidence>
<dbReference type="AlphaFoldDB" id="A0A5S6QLJ6"/>
<evidence type="ECO:0000313" key="2">
    <source>
        <dbReference type="WBParaSite" id="TMUE_2000007742.1"/>
    </source>
</evidence>
<reference evidence="2" key="1">
    <citation type="submission" date="2019-12" db="UniProtKB">
        <authorList>
            <consortium name="WormBaseParasite"/>
        </authorList>
    </citation>
    <scope>IDENTIFICATION</scope>
</reference>
<accession>A0A5S6QLJ6</accession>
<proteinExistence type="predicted"/>
<protein>
    <submittedName>
        <fullName evidence="2">Uncharacterized protein</fullName>
    </submittedName>
</protein>
<sequence>MRIDVLVSDRRVRHVRLSIDAPKKCICPTSVEIVTELTKPLLLCIVPKACLLLAALCQSCWLLCQSIYFFLTGSVYKSIVGYQLMNG</sequence>
<dbReference type="Proteomes" id="UP000046395">
    <property type="component" value="Unassembled WGS sequence"/>
</dbReference>